<evidence type="ECO:0000313" key="1">
    <source>
        <dbReference type="EMBL" id="CDZ88960.1"/>
    </source>
</evidence>
<accession>A0A098BL48</accession>
<dbReference type="AlphaFoldDB" id="A0A098BL48"/>
<gene>
    <name evidence="1" type="ORF">RHRU231_450127</name>
</gene>
<dbReference type="EMBL" id="CCSD01000056">
    <property type="protein sequence ID" value="CDZ88960.1"/>
    <property type="molecule type" value="Genomic_DNA"/>
</dbReference>
<name>A0A098BL48_9NOCA</name>
<organism evidence="1 2">
    <name type="scientific">Rhodococcus ruber</name>
    <dbReference type="NCBI Taxonomy" id="1830"/>
    <lineage>
        <taxon>Bacteria</taxon>
        <taxon>Bacillati</taxon>
        <taxon>Actinomycetota</taxon>
        <taxon>Actinomycetes</taxon>
        <taxon>Mycobacteriales</taxon>
        <taxon>Nocardiaceae</taxon>
        <taxon>Rhodococcus</taxon>
    </lineage>
</organism>
<protein>
    <submittedName>
        <fullName evidence="1">Uncharacterized protein</fullName>
    </submittedName>
</protein>
<evidence type="ECO:0000313" key="2">
    <source>
        <dbReference type="Proteomes" id="UP000042997"/>
    </source>
</evidence>
<proteinExistence type="predicted"/>
<dbReference type="Proteomes" id="UP000042997">
    <property type="component" value="Unassembled WGS sequence"/>
</dbReference>
<reference evidence="1 2" key="1">
    <citation type="journal article" date="2014" name="Genome Announc.">
        <title>Draft Genome Sequence of Propane- and Butane-Oxidizing Actinobacterium Rhodococcus ruber IEGM 231.</title>
        <authorList>
            <person name="Ivshina I.B."/>
            <person name="Kuyukina M.S."/>
            <person name="Krivoruchko A.V."/>
            <person name="Barbe V."/>
            <person name="Fischer C."/>
        </authorList>
    </citation>
    <scope>NUCLEOTIDE SEQUENCE [LARGE SCALE GENOMIC DNA]</scope>
</reference>
<sequence length="46" mass="5137">MKRDAPDHTGIHRGTHALLLAITDHSIKDADEAFALMARRELKLVT</sequence>